<evidence type="ECO:0000313" key="1">
    <source>
        <dbReference type="EMBL" id="KAK6325984.1"/>
    </source>
</evidence>
<evidence type="ECO:0000313" key="2">
    <source>
        <dbReference type="Proteomes" id="UP001356427"/>
    </source>
</evidence>
<sequence length="107" mass="12237">MSSSCQHIITTGNVACRYMPRHQARKIFLMKCEMEPRSQAKTQESNKVFHFSDRISSSGDHPPQLQPLLPHSLQDWSACIQQALDKRLPQGQHLQSSLKKAIVLNWV</sequence>
<name>A0AAN8R7A2_9TELE</name>
<dbReference type="EMBL" id="JAGTTL010000002">
    <property type="protein sequence ID" value="KAK6325984.1"/>
    <property type="molecule type" value="Genomic_DNA"/>
</dbReference>
<proteinExistence type="predicted"/>
<protein>
    <submittedName>
        <fullName evidence="1">Uncharacterized protein</fullName>
    </submittedName>
</protein>
<comment type="caution">
    <text evidence="1">The sequence shown here is derived from an EMBL/GenBank/DDBJ whole genome shotgun (WGS) entry which is preliminary data.</text>
</comment>
<dbReference type="AlphaFoldDB" id="A0AAN8R7A2"/>
<dbReference type="Proteomes" id="UP001356427">
    <property type="component" value="Unassembled WGS sequence"/>
</dbReference>
<organism evidence="1 2">
    <name type="scientific">Coregonus suidteri</name>
    <dbReference type="NCBI Taxonomy" id="861788"/>
    <lineage>
        <taxon>Eukaryota</taxon>
        <taxon>Metazoa</taxon>
        <taxon>Chordata</taxon>
        <taxon>Craniata</taxon>
        <taxon>Vertebrata</taxon>
        <taxon>Euteleostomi</taxon>
        <taxon>Actinopterygii</taxon>
        <taxon>Neopterygii</taxon>
        <taxon>Teleostei</taxon>
        <taxon>Protacanthopterygii</taxon>
        <taxon>Salmoniformes</taxon>
        <taxon>Salmonidae</taxon>
        <taxon>Coregoninae</taxon>
        <taxon>Coregonus</taxon>
    </lineage>
</organism>
<accession>A0AAN8R7A2</accession>
<reference evidence="1 2" key="1">
    <citation type="submission" date="2021-04" db="EMBL/GenBank/DDBJ databases">
        <authorList>
            <person name="De Guttry C."/>
            <person name="Zahm M."/>
            <person name="Klopp C."/>
            <person name="Cabau C."/>
            <person name="Louis A."/>
            <person name="Berthelot C."/>
            <person name="Parey E."/>
            <person name="Roest Crollius H."/>
            <person name="Montfort J."/>
            <person name="Robinson-Rechavi M."/>
            <person name="Bucao C."/>
            <person name="Bouchez O."/>
            <person name="Gislard M."/>
            <person name="Lluch J."/>
            <person name="Milhes M."/>
            <person name="Lampietro C."/>
            <person name="Lopez Roques C."/>
            <person name="Donnadieu C."/>
            <person name="Braasch I."/>
            <person name="Desvignes T."/>
            <person name="Postlethwait J."/>
            <person name="Bobe J."/>
            <person name="Wedekind C."/>
            <person name="Guiguen Y."/>
        </authorList>
    </citation>
    <scope>NUCLEOTIDE SEQUENCE [LARGE SCALE GENOMIC DNA]</scope>
    <source>
        <strain evidence="1">Cs_M1</strain>
        <tissue evidence="1">Blood</tissue>
    </source>
</reference>
<gene>
    <name evidence="1" type="ORF">J4Q44_G00016280</name>
</gene>
<keyword evidence="2" id="KW-1185">Reference proteome</keyword>